<dbReference type="AlphaFoldDB" id="A0A1S4BQL4"/>
<accession>A0A1S4BQL4</accession>
<dbReference type="OrthoDB" id="1296755at2759"/>
<reference evidence="1" key="1">
    <citation type="submission" date="2025-08" db="UniProtKB">
        <authorList>
            <consortium name="RefSeq"/>
        </authorList>
    </citation>
    <scope>IDENTIFICATION</scope>
</reference>
<name>A0A1S4BQL4_TOBAC</name>
<proteinExistence type="predicted"/>
<protein>
    <submittedName>
        <fullName evidence="1">Uncharacterized mitochondrial protein AtMg00810-like</fullName>
    </submittedName>
</protein>
<dbReference type="RefSeq" id="XP_016491182.1">
    <property type="nucleotide sequence ID" value="XM_016635696.1"/>
</dbReference>
<dbReference type="STRING" id="4097.A0A1S4BQL4"/>
<gene>
    <name evidence="1" type="primary">LOC107810870</name>
</gene>
<dbReference type="PaxDb" id="4097-A0A1S4BQL4"/>
<dbReference type="PANTHER" id="PTHR11439:SF452">
    <property type="entry name" value="REVERSE TRANSCRIPTASE TY1_COPIA-TYPE DOMAIN-CONTAINING PROTEIN"/>
    <property type="match status" value="1"/>
</dbReference>
<evidence type="ECO:0000313" key="1">
    <source>
        <dbReference type="RefSeq" id="XP_016491182.1"/>
    </source>
</evidence>
<dbReference type="PANTHER" id="PTHR11439">
    <property type="entry name" value="GAG-POL-RELATED RETROTRANSPOSON"/>
    <property type="match status" value="1"/>
</dbReference>
<organism evidence="1">
    <name type="scientific">Nicotiana tabacum</name>
    <name type="common">Common tobacco</name>
    <dbReference type="NCBI Taxonomy" id="4097"/>
    <lineage>
        <taxon>Eukaryota</taxon>
        <taxon>Viridiplantae</taxon>
        <taxon>Streptophyta</taxon>
        <taxon>Embryophyta</taxon>
        <taxon>Tracheophyta</taxon>
        <taxon>Spermatophyta</taxon>
        <taxon>Magnoliopsida</taxon>
        <taxon>eudicotyledons</taxon>
        <taxon>Gunneridae</taxon>
        <taxon>Pentapetalae</taxon>
        <taxon>asterids</taxon>
        <taxon>lamiids</taxon>
        <taxon>Solanales</taxon>
        <taxon>Solanaceae</taxon>
        <taxon>Nicotianoideae</taxon>
        <taxon>Nicotianeae</taxon>
        <taxon>Nicotiana</taxon>
    </lineage>
</organism>
<dbReference type="KEGG" id="nta:107810870"/>
<sequence>MEFSRSKKGIIANQRKYALEIISELGLGSAKPVWTPLEANVKLTVPKYDKIIGKKDGLLEDKGQYQSTESQPVPTITKKSHWEAAVRVVKYIKRESGLGILLSSTRSNKLSIFCDADWASCPNTRKSMFGFLIKYEESLISWKSKNKVLYLKAQLRQSTET</sequence>